<organism evidence="1 2">
    <name type="scientific">Dimargaris verticillata</name>
    <dbReference type="NCBI Taxonomy" id="2761393"/>
    <lineage>
        <taxon>Eukaryota</taxon>
        <taxon>Fungi</taxon>
        <taxon>Fungi incertae sedis</taxon>
        <taxon>Zoopagomycota</taxon>
        <taxon>Kickxellomycotina</taxon>
        <taxon>Dimargaritomycetes</taxon>
        <taxon>Dimargaritales</taxon>
        <taxon>Dimargaritaceae</taxon>
        <taxon>Dimargaris</taxon>
    </lineage>
</organism>
<evidence type="ECO:0000313" key="2">
    <source>
        <dbReference type="Proteomes" id="UP001151582"/>
    </source>
</evidence>
<comment type="caution">
    <text evidence="1">The sequence shown here is derived from an EMBL/GenBank/DDBJ whole genome shotgun (WGS) entry which is preliminary data.</text>
</comment>
<gene>
    <name evidence="1" type="ORF">H4R34_006320</name>
</gene>
<sequence length="101" mass="10818">MSRPGAPRLPGTVNNGPHAVCIDTYDDVTYLFLAMGPTVAIYDDCNVLVQTLVPHTDTRTVPKGKSTVTGVALAPQHGTLAVLMDHCIVYYRPEVPPTSPT</sequence>
<dbReference type="Proteomes" id="UP001151582">
    <property type="component" value="Unassembled WGS sequence"/>
</dbReference>
<accession>A0A9W8ATG9</accession>
<proteinExistence type="predicted"/>
<evidence type="ECO:0000313" key="1">
    <source>
        <dbReference type="EMBL" id="KAJ1968065.1"/>
    </source>
</evidence>
<reference evidence="1" key="1">
    <citation type="submission" date="2022-07" db="EMBL/GenBank/DDBJ databases">
        <title>Phylogenomic reconstructions and comparative analyses of Kickxellomycotina fungi.</title>
        <authorList>
            <person name="Reynolds N.K."/>
            <person name="Stajich J.E."/>
            <person name="Barry K."/>
            <person name="Grigoriev I.V."/>
            <person name="Crous P."/>
            <person name="Smith M.E."/>
        </authorList>
    </citation>
    <scope>NUCLEOTIDE SEQUENCE</scope>
    <source>
        <strain evidence="1">RSA 567</strain>
    </source>
</reference>
<dbReference type="AlphaFoldDB" id="A0A9W8ATG9"/>
<feature type="non-terminal residue" evidence="1">
    <location>
        <position position="101"/>
    </location>
</feature>
<protein>
    <submittedName>
        <fullName evidence="1">Uncharacterized protein</fullName>
    </submittedName>
</protein>
<dbReference type="EMBL" id="JANBQB010002204">
    <property type="protein sequence ID" value="KAJ1968065.1"/>
    <property type="molecule type" value="Genomic_DNA"/>
</dbReference>
<name>A0A9W8ATG9_9FUNG</name>
<keyword evidence="2" id="KW-1185">Reference proteome</keyword>